<dbReference type="InterPro" id="IPR036249">
    <property type="entry name" value="Thioredoxin-like_sf"/>
</dbReference>
<organism evidence="10">
    <name type="scientific">Chrysotila carterae</name>
    <name type="common">Marine alga</name>
    <name type="synonym">Syracosphaera carterae</name>
    <dbReference type="NCBI Taxonomy" id="13221"/>
    <lineage>
        <taxon>Eukaryota</taxon>
        <taxon>Haptista</taxon>
        <taxon>Haptophyta</taxon>
        <taxon>Prymnesiophyceae</taxon>
        <taxon>Isochrysidales</taxon>
        <taxon>Isochrysidaceae</taxon>
        <taxon>Chrysotila</taxon>
    </lineage>
</organism>
<feature type="active site" description="Cysteine sulfenic acid (-SOH) intermediate" evidence="6">
    <location>
        <position position="92"/>
    </location>
</feature>
<dbReference type="GO" id="GO:0045454">
    <property type="term" value="P:cell redox homeostasis"/>
    <property type="evidence" value="ECO:0007669"/>
    <property type="project" value="TreeGrafter"/>
</dbReference>
<evidence type="ECO:0000256" key="8">
    <source>
        <dbReference type="SAM" id="Phobius"/>
    </source>
</evidence>
<feature type="domain" description="Thioredoxin" evidence="9">
    <location>
        <begin position="48"/>
        <end position="201"/>
    </location>
</feature>
<reference evidence="10" key="1">
    <citation type="submission" date="2021-01" db="EMBL/GenBank/DDBJ databases">
        <authorList>
            <person name="Corre E."/>
            <person name="Pelletier E."/>
            <person name="Niang G."/>
            <person name="Scheremetjew M."/>
            <person name="Finn R."/>
            <person name="Kale V."/>
            <person name="Holt S."/>
            <person name="Cochrane G."/>
            <person name="Meng A."/>
            <person name="Brown T."/>
            <person name="Cohen L."/>
        </authorList>
    </citation>
    <scope>NUCLEOTIDE SEQUENCE</scope>
    <source>
        <strain evidence="10">CCMP645</strain>
    </source>
</reference>
<proteinExistence type="inferred from homology"/>
<dbReference type="Gene3D" id="3.40.30.10">
    <property type="entry name" value="Glutaredoxin"/>
    <property type="match status" value="1"/>
</dbReference>
<sequence>MGFLSHMFHMNATTACILSNMAIGVVMGVVATHALPCVYLASRKKKQVKVGDKLPATVLYEGAPDTTVTLTDLCKGKKVVIVGVPGAFTPTCSKTHLPGFAADSAALKAKGVDEIVCVSVNDPFVMQAWGQAIGGDVRYLADMKGELAAELGLVLDATGKLGNKRNVRFALVAEDGVVTVVKIEEGGALTCSKSSDLLAVL</sequence>
<accession>A0A7S4B5K7</accession>
<dbReference type="PANTHER" id="PTHR10430">
    <property type="entry name" value="PEROXIREDOXIN"/>
    <property type="match status" value="1"/>
</dbReference>
<evidence type="ECO:0000256" key="6">
    <source>
        <dbReference type="PIRSR" id="PIRSR637944-1"/>
    </source>
</evidence>
<dbReference type="PANTHER" id="PTHR10430:SF16">
    <property type="entry name" value="PEROXIREDOXIN-5, MITOCHONDRIAL"/>
    <property type="match status" value="1"/>
</dbReference>
<dbReference type="GO" id="GO:0042744">
    <property type="term" value="P:hydrogen peroxide catabolic process"/>
    <property type="evidence" value="ECO:0007669"/>
    <property type="project" value="TreeGrafter"/>
</dbReference>
<evidence type="ECO:0000256" key="1">
    <source>
        <dbReference type="ARBA" id="ARBA00010505"/>
    </source>
</evidence>
<dbReference type="SUPFAM" id="SSF52833">
    <property type="entry name" value="Thioredoxin-like"/>
    <property type="match status" value="1"/>
</dbReference>
<dbReference type="InterPro" id="IPR037944">
    <property type="entry name" value="PRX5-like"/>
</dbReference>
<keyword evidence="8" id="KW-0812">Transmembrane</keyword>
<gene>
    <name evidence="10" type="ORF">PCAR00345_LOCUS7592</name>
</gene>
<comment type="similarity">
    <text evidence="1 7">Belongs to the peroxiredoxin family. Prx5 subfamily.</text>
</comment>
<dbReference type="InterPro" id="IPR013740">
    <property type="entry name" value="Redoxin"/>
</dbReference>
<keyword evidence="3 7" id="KW-0049">Antioxidant</keyword>
<dbReference type="FunFam" id="3.40.30.10:FF:000020">
    <property type="entry name" value="Peroxiredoxin"/>
    <property type="match status" value="1"/>
</dbReference>
<keyword evidence="8" id="KW-0472">Membrane</keyword>
<dbReference type="CDD" id="cd03013">
    <property type="entry name" value="PRX5_like"/>
    <property type="match status" value="1"/>
</dbReference>
<evidence type="ECO:0000256" key="3">
    <source>
        <dbReference type="ARBA" id="ARBA00022862"/>
    </source>
</evidence>
<dbReference type="GO" id="GO:0008379">
    <property type="term" value="F:thioredoxin peroxidase activity"/>
    <property type="evidence" value="ECO:0007669"/>
    <property type="project" value="InterPro"/>
</dbReference>
<protein>
    <recommendedName>
        <fullName evidence="9">Thioredoxin domain-containing protein</fullName>
    </recommendedName>
</protein>
<dbReference type="InterPro" id="IPR013766">
    <property type="entry name" value="Thioredoxin_domain"/>
</dbReference>
<dbReference type="GO" id="GO:0034599">
    <property type="term" value="P:cellular response to oxidative stress"/>
    <property type="evidence" value="ECO:0007669"/>
    <property type="project" value="InterPro"/>
</dbReference>
<dbReference type="Pfam" id="PF08534">
    <property type="entry name" value="Redoxin"/>
    <property type="match status" value="1"/>
</dbReference>
<feature type="transmembrane region" description="Helical" evidence="8">
    <location>
        <begin position="12"/>
        <end position="41"/>
    </location>
</feature>
<keyword evidence="2 7" id="KW-0575">Peroxidase</keyword>
<dbReference type="AlphaFoldDB" id="A0A7S4B5K7"/>
<dbReference type="InterPro" id="IPR018126">
    <property type="entry name" value="SASP_alpha/beta-type_CS"/>
</dbReference>
<dbReference type="PROSITE" id="PS51352">
    <property type="entry name" value="THIOREDOXIN_2"/>
    <property type="match status" value="1"/>
</dbReference>
<keyword evidence="8" id="KW-1133">Transmembrane helix</keyword>
<comment type="function">
    <text evidence="7">Thiol-specific peroxidase that catalyzes the reduction of hydrogen peroxide and organic hydroperoxides to water and alcohols, respectively. Plays a role in cell protection against oxidative stress by detoxifying peroxides.</text>
</comment>
<evidence type="ECO:0000259" key="9">
    <source>
        <dbReference type="PROSITE" id="PS51352"/>
    </source>
</evidence>
<evidence type="ECO:0000256" key="5">
    <source>
        <dbReference type="ARBA" id="ARBA00023284"/>
    </source>
</evidence>
<dbReference type="GO" id="GO:0005739">
    <property type="term" value="C:mitochondrion"/>
    <property type="evidence" value="ECO:0007669"/>
    <property type="project" value="TreeGrafter"/>
</dbReference>
<keyword evidence="5 7" id="KW-0676">Redox-active center</keyword>
<dbReference type="GO" id="GO:0003690">
    <property type="term" value="F:double-stranded DNA binding"/>
    <property type="evidence" value="ECO:0007669"/>
    <property type="project" value="InterPro"/>
</dbReference>
<dbReference type="GO" id="GO:0005777">
    <property type="term" value="C:peroxisome"/>
    <property type="evidence" value="ECO:0007669"/>
    <property type="project" value="TreeGrafter"/>
</dbReference>
<keyword evidence="4 7" id="KW-0560">Oxidoreductase</keyword>
<evidence type="ECO:0000256" key="2">
    <source>
        <dbReference type="ARBA" id="ARBA00022559"/>
    </source>
</evidence>
<dbReference type="PROSITE" id="PS00304">
    <property type="entry name" value="SASP_1"/>
    <property type="match status" value="1"/>
</dbReference>
<evidence type="ECO:0000256" key="4">
    <source>
        <dbReference type="ARBA" id="ARBA00023002"/>
    </source>
</evidence>
<evidence type="ECO:0000313" key="10">
    <source>
        <dbReference type="EMBL" id="CAE0755005.1"/>
    </source>
</evidence>
<dbReference type="GO" id="GO:0006265">
    <property type="term" value="P:DNA topological change"/>
    <property type="evidence" value="ECO:0007669"/>
    <property type="project" value="InterPro"/>
</dbReference>
<evidence type="ECO:0000256" key="7">
    <source>
        <dbReference type="RuleBase" id="RU366011"/>
    </source>
</evidence>
<name>A0A7S4B5K7_CHRCT</name>
<dbReference type="EMBL" id="HBIZ01012625">
    <property type="protein sequence ID" value="CAE0755005.1"/>
    <property type="molecule type" value="Transcribed_RNA"/>
</dbReference>